<dbReference type="InterPro" id="IPR016156">
    <property type="entry name" value="FAD/NAD-linked_Rdtase_dimer_sf"/>
</dbReference>
<reference evidence="8" key="2">
    <citation type="submission" date="2018-10" db="EMBL/GenBank/DDBJ databases">
        <authorList>
            <person name="Wang Y."/>
            <person name="Wang J."/>
            <person name="Yang X."/>
            <person name="Wang Z."/>
            <person name="Huang Y."/>
        </authorList>
    </citation>
    <scope>NUCLEOTIDE SEQUENCE [LARGE SCALE GENOMIC DNA]</scope>
    <source>
        <strain evidence="8">J015</strain>
    </source>
</reference>
<dbReference type="RefSeq" id="WP_120693513.1">
    <property type="nucleotide sequence ID" value="NZ_RBNH01000024.1"/>
</dbReference>
<proteinExistence type="predicted"/>
<protein>
    <submittedName>
        <fullName evidence="7">Ferredoxin-NAD reductase</fullName>
    </submittedName>
</protein>
<dbReference type="EMBL" id="RBNH01000024">
    <property type="protein sequence ID" value="RKO20403.1"/>
    <property type="molecule type" value="Genomic_DNA"/>
</dbReference>
<dbReference type="Gene3D" id="3.30.390.30">
    <property type="match status" value="1"/>
</dbReference>
<keyword evidence="3" id="KW-0274">FAD</keyword>
<dbReference type="Proteomes" id="UP000273159">
    <property type="component" value="Unassembled WGS sequence"/>
</dbReference>
<evidence type="ECO:0000259" key="5">
    <source>
        <dbReference type="Pfam" id="PF07992"/>
    </source>
</evidence>
<evidence type="ECO:0000313" key="7">
    <source>
        <dbReference type="EMBL" id="RKO20403.1"/>
    </source>
</evidence>
<evidence type="ECO:0000256" key="4">
    <source>
        <dbReference type="ARBA" id="ARBA00023002"/>
    </source>
</evidence>
<dbReference type="Gene3D" id="3.50.50.60">
    <property type="entry name" value="FAD/NAD(P)-binding domain"/>
    <property type="match status" value="2"/>
</dbReference>
<dbReference type="SUPFAM" id="SSF51905">
    <property type="entry name" value="FAD/NAD(P)-binding domain"/>
    <property type="match status" value="1"/>
</dbReference>
<dbReference type="PRINTS" id="PR00411">
    <property type="entry name" value="PNDRDTASEI"/>
</dbReference>
<dbReference type="Pfam" id="PF14759">
    <property type="entry name" value="Reductase_C"/>
    <property type="match status" value="1"/>
</dbReference>
<dbReference type="PRINTS" id="PR00368">
    <property type="entry name" value="FADPNR"/>
</dbReference>
<dbReference type="AlphaFoldDB" id="A0A3B0FBT1"/>
<dbReference type="GO" id="GO:0005737">
    <property type="term" value="C:cytoplasm"/>
    <property type="evidence" value="ECO:0007669"/>
    <property type="project" value="TreeGrafter"/>
</dbReference>
<dbReference type="PANTHER" id="PTHR43557:SF2">
    <property type="entry name" value="RIESKE DOMAIN-CONTAINING PROTEIN-RELATED"/>
    <property type="match status" value="1"/>
</dbReference>
<dbReference type="Pfam" id="PF07992">
    <property type="entry name" value="Pyr_redox_2"/>
    <property type="match status" value="1"/>
</dbReference>
<name>A0A3B0FBT1_PSEPS</name>
<dbReference type="InterPro" id="IPR050446">
    <property type="entry name" value="FAD-oxidoreductase/Apoptosis"/>
</dbReference>
<feature type="domain" description="FAD/NAD(P)-binding" evidence="5">
    <location>
        <begin position="10"/>
        <end position="305"/>
    </location>
</feature>
<accession>A0A3B0FBT1</accession>
<comment type="cofactor">
    <cofactor evidence="1">
        <name>FAD</name>
        <dbReference type="ChEBI" id="CHEBI:57692"/>
    </cofactor>
</comment>
<evidence type="ECO:0000256" key="2">
    <source>
        <dbReference type="ARBA" id="ARBA00022630"/>
    </source>
</evidence>
<sequence length="417" mass="43587">MAVSTAPPARIVIVGGSVAGARTAEALRSGGFRGELTVIEPEAGEAYDRPPLSKEYLTGAWSRSQLDLIPGGWASVNATAIRAHACALNAQERQVTLSGGRLIDYDALVIATGLTPRRLVADDGKPIGHVIGTTSDAEALRGQLRDGAHVVAVGGGFISAEVASVARRLGLPATIIVRRNTLLEGSLGTVVGSHIAATHRSQGVTLHSDARVSSIVRNGTGAVLTLEGGELVHADVLVAGIGSDPNTGWLQGSGIRFDDGVTTDARCRAFGAAGVYALGDVARFYDVHSAKPRRVGHWTNAADQASIVAHNLLHPHDPVGYREAPYFWSDQFGEKIQVAGHPDPDAHVDLLTLEGPTPRRIAVYTHGDDNGCGAVVTFGWPRGMVAVRRLMPLEPTTAEMLDELGKLAAGARPVPAG</sequence>
<organism evidence="7 8">
    <name type="scientific">Pseudarthrobacter phenanthrenivorans</name>
    <name type="common">Arthrobacter phenanthrenivorans</name>
    <dbReference type="NCBI Taxonomy" id="361575"/>
    <lineage>
        <taxon>Bacteria</taxon>
        <taxon>Bacillati</taxon>
        <taxon>Actinomycetota</taxon>
        <taxon>Actinomycetes</taxon>
        <taxon>Micrococcales</taxon>
        <taxon>Micrococcaceae</taxon>
        <taxon>Pseudarthrobacter</taxon>
    </lineage>
</organism>
<keyword evidence="2" id="KW-0285">Flavoprotein</keyword>
<evidence type="ECO:0000256" key="3">
    <source>
        <dbReference type="ARBA" id="ARBA00022827"/>
    </source>
</evidence>
<keyword evidence="4" id="KW-0560">Oxidoreductase</keyword>
<reference evidence="7 8" key="1">
    <citation type="submission" date="2018-10" db="EMBL/GenBank/DDBJ databases">
        <title>Genome-guide identification and characterization of bacteria that degrade polycyclic aromatic hydrocarbons and resist hexavalent chromium simultaneously.</title>
        <authorList>
            <person name="Feng H."/>
        </authorList>
    </citation>
    <scope>NUCLEOTIDE SEQUENCE [LARGE SCALE GENOMIC DNA]</scope>
    <source>
        <strain evidence="7 8">J015</strain>
    </source>
</reference>
<dbReference type="InterPro" id="IPR028202">
    <property type="entry name" value="Reductase_C"/>
</dbReference>
<evidence type="ECO:0000256" key="1">
    <source>
        <dbReference type="ARBA" id="ARBA00001974"/>
    </source>
</evidence>
<dbReference type="PANTHER" id="PTHR43557">
    <property type="entry name" value="APOPTOSIS-INDUCING FACTOR 1"/>
    <property type="match status" value="1"/>
</dbReference>
<dbReference type="SUPFAM" id="SSF55424">
    <property type="entry name" value="FAD/NAD-linked reductases, dimerisation (C-terminal) domain"/>
    <property type="match status" value="1"/>
</dbReference>
<evidence type="ECO:0000259" key="6">
    <source>
        <dbReference type="Pfam" id="PF14759"/>
    </source>
</evidence>
<dbReference type="GO" id="GO:0016651">
    <property type="term" value="F:oxidoreductase activity, acting on NAD(P)H"/>
    <property type="evidence" value="ECO:0007669"/>
    <property type="project" value="TreeGrafter"/>
</dbReference>
<feature type="domain" description="Reductase C-terminal" evidence="6">
    <location>
        <begin position="326"/>
        <end position="392"/>
    </location>
</feature>
<dbReference type="InterPro" id="IPR023753">
    <property type="entry name" value="FAD/NAD-binding_dom"/>
</dbReference>
<dbReference type="InterPro" id="IPR036188">
    <property type="entry name" value="FAD/NAD-bd_sf"/>
</dbReference>
<gene>
    <name evidence="7" type="ORF">D7Z96_18680</name>
</gene>
<comment type="caution">
    <text evidence="7">The sequence shown here is derived from an EMBL/GenBank/DDBJ whole genome shotgun (WGS) entry which is preliminary data.</text>
</comment>
<evidence type="ECO:0000313" key="8">
    <source>
        <dbReference type="Proteomes" id="UP000273159"/>
    </source>
</evidence>